<comment type="caution">
    <text evidence="2">The sequence shown here is derived from an EMBL/GenBank/DDBJ whole genome shotgun (WGS) entry which is preliminary data.</text>
</comment>
<dbReference type="EMBL" id="CAXIXY010000007">
    <property type="protein sequence ID" value="CAL2093390.1"/>
    <property type="molecule type" value="Genomic_DNA"/>
</dbReference>
<reference evidence="2 3" key="1">
    <citation type="submission" date="2024-05" db="EMBL/GenBank/DDBJ databases">
        <authorList>
            <person name="Duchaud E."/>
        </authorList>
    </citation>
    <scope>NUCLEOTIDE SEQUENCE [LARGE SCALE GENOMIC DNA]</scope>
    <source>
        <strain evidence="2">Ena-SAMPLE-TAB-13-05-2024-13:56:06:370-140302</strain>
    </source>
</reference>
<dbReference type="InterPro" id="IPR025579">
    <property type="entry name" value="DUF4357"/>
</dbReference>
<feature type="domain" description="DUF4357" evidence="1">
    <location>
        <begin position="230"/>
        <end position="283"/>
    </location>
</feature>
<accession>A0ABM9P5K1</accession>
<protein>
    <submittedName>
        <fullName evidence="2">Methionine sulfoxide reductase</fullName>
    </submittedName>
</protein>
<proteinExistence type="predicted"/>
<name>A0ABM9P5K1_9FLAO</name>
<evidence type="ECO:0000313" key="3">
    <source>
        <dbReference type="Proteomes" id="UP001497416"/>
    </source>
</evidence>
<evidence type="ECO:0000259" key="1">
    <source>
        <dbReference type="Pfam" id="PF14267"/>
    </source>
</evidence>
<dbReference type="CDD" id="cd10447">
    <property type="entry name" value="GIY-YIG_unchar_2"/>
    <property type="match status" value="1"/>
</dbReference>
<dbReference type="Proteomes" id="UP001497416">
    <property type="component" value="Unassembled WGS sequence"/>
</dbReference>
<organism evidence="2 3">
    <name type="scientific">Tenacibaculum platacis</name>
    <dbReference type="NCBI Taxonomy" id="3137852"/>
    <lineage>
        <taxon>Bacteria</taxon>
        <taxon>Pseudomonadati</taxon>
        <taxon>Bacteroidota</taxon>
        <taxon>Flavobacteriia</taxon>
        <taxon>Flavobacteriales</taxon>
        <taxon>Flavobacteriaceae</taxon>
        <taxon>Tenacibaculum</taxon>
    </lineage>
</organism>
<evidence type="ECO:0000313" key="2">
    <source>
        <dbReference type="EMBL" id="CAL2093390.1"/>
    </source>
</evidence>
<dbReference type="Pfam" id="PF14267">
    <property type="entry name" value="DUF4357"/>
    <property type="match status" value="1"/>
</dbReference>
<gene>
    <name evidence="2" type="ORF">T190607A01A_50194</name>
</gene>
<dbReference type="RefSeq" id="WP_348713607.1">
    <property type="nucleotide sequence ID" value="NZ_CAXIXY010000007.1"/>
</dbReference>
<keyword evidence="3" id="KW-1185">Reference proteome</keyword>
<sequence length="292" mass="33233">MFGKSIRIYLSDGYPTGLRHVEIANWSGQAIACPRNRFAELKQWIESQRPGVYLLIEKDSSDEKNRVYVGESENVFKRLIEHDRKKEFWNEVVILTSKDENLTKSHIKYLESRISVLVKLADRYDLENGNNPVESSLPRADKDAMEEFIYNTKIVLGTLGHKFLEPINTSNSNRDLIEDSVSLIGRDLYFNVNELKAHGKLSDEGFVLIKDSEISVKTTQSIPGKIKELRKKYLEEGQLVEKDKKLVLTKDIILSSPSYAAALVAGTSRSGPQSWKDINGKSLKTLEETLLR</sequence>